<dbReference type="EMBL" id="PXYK01000022">
    <property type="protein sequence ID" value="PSJ56308.1"/>
    <property type="molecule type" value="Genomic_DNA"/>
</dbReference>
<dbReference type="Pfam" id="PF00702">
    <property type="entry name" value="Hydrolase"/>
    <property type="match status" value="1"/>
</dbReference>
<dbReference type="Gene3D" id="1.10.150.240">
    <property type="entry name" value="Putative phosphatase, domain 2"/>
    <property type="match status" value="1"/>
</dbReference>
<evidence type="ECO:0000313" key="2">
    <source>
        <dbReference type="Proteomes" id="UP000241229"/>
    </source>
</evidence>
<dbReference type="InterPro" id="IPR023214">
    <property type="entry name" value="HAD_sf"/>
</dbReference>
<dbReference type="GO" id="GO:0016787">
    <property type="term" value="F:hydrolase activity"/>
    <property type="evidence" value="ECO:0007669"/>
    <property type="project" value="UniProtKB-KW"/>
</dbReference>
<dbReference type="NCBIfam" id="TIGR01509">
    <property type="entry name" value="HAD-SF-IA-v3"/>
    <property type="match status" value="1"/>
</dbReference>
<dbReference type="PANTHER" id="PTHR18901:SF38">
    <property type="entry name" value="PSEUDOURIDINE-5'-PHOSPHATASE"/>
    <property type="match status" value="1"/>
</dbReference>
<dbReference type="RefSeq" id="WP_106774136.1">
    <property type="nucleotide sequence ID" value="NZ_PXYK01000022.1"/>
</dbReference>
<dbReference type="InterPro" id="IPR036412">
    <property type="entry name" value="HAD-like_sf"/>
</dbReference>
<accession>A0A2P7S1G1</accession>
<evidence type="ECO:0000313" key="1">
    <source>
        <dbReference type="EMBL" id="PSJ56308.1"/>
    </source>
</evidence>
<dbReference type="SFLD" id="SFLDS00003">
    <property type="entry name" value="Haloacid_Dehalogenase"/>
    <property type="match status" value="1"/>
</dbReference>
<dbReference type="AlphaFoldDB" id="A0A2P7S1G1"/>
<dbReference type="CDD" id="cd07505">
    <property type="entry name" value="HAD_BPGM-like"/>
    <property type="match status" value="1"/>
</dbReference>
<dbReference type="InterPro" id="IPR006439">
    <property type="entry name" value="HAD-SF_hydro_IA"/>
</dbReference>
<dbReference type="SUPFAM" id="SSF56784">
    <property type="entry name" value="HAD-like"/>
    <property type="match status" value="1"/>
</dbReference>
<dbReference type="OrthoDB" id="9800058at2"/>
<dbReference type="Gene3D" id="3.40.50.1000">
    <property type="entry name" value="HAD superfamily/HAD-like"/>
    <property type="match status" value="1"/>
</dbReference>
<comment type="caution">
    <text evidence="1">The sequence shown here is derived from an EMBL/GenBank/DDBJ whole genome shotgun (WGS) entry which is preliminary data.</text>
</comment>
<dbReference type="PANTHER" id="PTHR18901">
    <property type="entry name" value="2-DEOXYGLUCOSE-6-PHOSPHATE PHOSPHATASE 2"/>
    <property type="match status" value="1"/>
</dbReference>
<gene>
    <name evidence="1" type="ORF">C7I84_20765</name>
</gene>
<proteinExistence type="predicted"/>
<keyword evidence="2" id="KW-1185">Reference proteome</keyword>
<protein>
    <submittedName>
        <fullName evidence="1">HAD family hydrolase</fullName>
    </submittedName>
</protein>
<name>A0A2P7S1G1_9HYPH</name>
<dbReference type="InterPro" id="IPR023198">
    <property type="entry name" value="PGP-like_dom2"/>
</dbReference>
<keyword evidence="1" id="KW-0378">Hydrolase</keyword>
<reference evidence="1 2" key="1">
    <citation type="submission" date="2018-03" db="EMBL/GenBank/DDBJ databases">
        <title>The draft genome of Mesorhizobium sp. 6GN-30.</title>
        <authorList>
            <person name="Liu L."/>
            <person name="Li L."/>
            <person name="Wang T."/>
            <person name="Zhang X."/>
            <person name="Liang L."/>
        </authorList>
    </citation>
    <scope>NUCLEOTIDE SEQUENCE [LARGE SCALE GENOMIC DNA]</scope>
    <source>
        <strain evidence="1 2">6GN30</strain>
    </source>
</reference>
<sequence>MTPKAVFWDMDGTLIDSEPLHEEALVVALKALGITPPADLHERVLGVAAYPVYEMLRDEFGLDLPFDQWIVRKYAHYLDNAPRLQPRPGALEIFRELKARGVVQGVVSNSDRLIVDANLRALGIHEAGMRTVSRNDVRSGKPDPEPYLRAAWLAGLDAADCAVMEDSWPGSEAGLAAGMRTIFWPEFPAQPGPPGALNADSPQAVRAYLGIG</sequence>
<organism evidence="1 2">
    <name type="scientific">Kumtagia ephedrae</name>
    <dbReference type="NCBI Taxonomy" id="2116701"/>
    <lineage>
        <taxon>Bacteria</taxon>
        <taxon>Pseudomonadati</taxon>
        <taxon>Pseudomonadota</taxon>
        <taxon>Alphaproteobacteria</taxon>
        <taxon>Hyphomicrobiales</taxon>
        <taxon>Phyllobacteriaceae</taxon>
        <taxon>Kumtagia</taxon>
    </lineage>
</organism>
<dbReference type="Proteomes" id="UP000241229">
    <property type="component" value="Unassembled WGS sequence"/>
</dbReference>
<dbReference type="SFLD" id="SFLDG01129">
    <property type="entry name" value="C1.5:_HAD__Beta-PGM__Phosphata"/>
    <property type="match status" value="1"/>
</dbReference>